<dbReference type="GeneID" id="60321418"/>
<keyword evidence="1" id="KW-0472">Membrane</keyword>
<name>A0A6B9LK20_9CAUD</name>
<proteinExistence type="predicted"/>
<feature type="transmembrane region" description="Helical" evidence="1">
    <location>
        <begin position="20"/>
        <end position="40"/>
    </location>
</feature>
<dbReference type="RefSeq" id="YP_009950008.1">
    <property type="nucleotide sequence ID" value="NC_051586.1"/>
</dbReference>
<evidence type="ECO:0000313" key="2">
    <source>
        <dbReference type="EMBL" id="QHB37799.1"/>
    </source>
</evidence>
<keyword evidence="1" id="KW-1133">Transmembrane helix</keyword>
<organism evidence="2 3">
    <name type="scientific">Mycobacterium phage Imvubu</name>
    <dbReference type="NCBI Taxonomy" id="2686233"/>
    <lineage>
        <taxon>Viruses</taxon>
        <taxon>Duplodnaviria</taxon>
        <taxon>Heunggongvirae</taxon>
        <taxon>Uroviricota</taxon>
        <taxon>Caudoviricetes</taxon>
        <taxon>Bclasvirinae</taxon>
        <taxon>Imvubuvirus</taxon>
        <taxon>Imvubuvirus imvubu</taxon>
    </lineage>
</organism>
<protein>
    <submittedName>
        <fullName evidence="2">Uncharacterized protein</fullName>
    </submittedName>
</protein>
<dbReference type="EMBL" id="MN813693">
    <property type="protein sequence ID" value="QHB37799.1"/>
    <property type="molecule type" value="Genomic_DNA"/>
</dbReference>
<dbReference type="Proteomes" id="UP000464404">
    <property type="component" value="Segment"/>
</dbReference>
<keyword evidence="3" id="KW-1185">Reference proteome</keyword>
<dbReference type="KEGG" id="vg:60321418"/>
<evidence type="ECO:0000256" key="1">
    <source>
        <dbReference type="SAM" id="Phobius"/>
    </source>
</evidence>
<evidence type="ECO:0000313" key="3">
    <source>
        <dbReference type="Proteomes" id="UP000464404"/>
    </source>
</evidence>
<gene>
    <name evidence="2" type="primary">58</name>
    <name evidence="2" type="ORF">PBI_IMVUBU_58</name>
</gene>
<accession>A0A6B9LK20</accession>
<keyword evidence="1" id="KW-0812">Transmembrane</keyword>
<reference evidence="2 3" key="1">
    <citation type="submission" date="2019-12" db="EMBL/GenBank/DDBJ databases">
        <authorList>
            <person name="Garlena R.A."/>
            <person name="Russell D.A."/>
            <person name="Pope W.H."/>
            <person name="Jacobs-Sera D."/>
            <person name="Hatfull G.F."/>
        </authorList>
    </citation>
    <scope>NUCLEOTIDE SEQUENCE [LARGE SCALE GENOMIC DNA]</scope>
</reference>
<sequence length="111" mass="11404">MDPPGTDWSNMPTTTAAKRIAFGTGLALGLAIGVPAGGWITAQASADPGPATIDLADIPHPEAIPVCAVEDCSDQPGQIGMWLDTDTGNWWFSTGESSALVIDNTAPAVLR</sequence>